<dbReference type="InterPro" id="IPR058002">
    <property type="entry name" value="Gp82"/>
</dbReference>
<reference evidence="1" key="1">
    <citation type="submission" date="2022-01" db="EMBL/GenBank/DDBJ databases">
        <authorList>
            <person name="Lagorce A."/>
        </authorList>
    </citation>
    <scope>NUCLEOTIDE SEQUENCE</scope>
    <source>
        <strain evidence="1">Th15_F1_A12</strain>
    </source>
</reference>
<dbReference type="AlphaFoldDB" id="A0AAU9QXK0"/>
<dbReference type="Pfam" id="PF25735">
    <property type="entry name" value="Phage_L5_gp82"/>
    <property type="match status" value="1"/>
</dbReference>
<gene>
    <name evidence="1" type="ORF">THF1A12_50215</name>
</gene>
<evidence type="ECO:0000313" key="1">
    <source>
        <dbReference type="EMBL" id="CAH1601783.1"/>
    </source>
</evidence>
<dbReference type="EMBL" id="CAKMUD010000105">
    <property type="protein sequence ID" value="CAH1601783.1"/>
    <property type="molecule type" value="Genomic_DNA"/>
</dbReference>
<comment type="caution">
    <text evidence="1">The sequence shown here is derived from an EMBL/GenBank/DDBJ whole genome shotgun (WGS) entry which is preliminary data.</text>
</comment>
<proteinExistence type="predicted"/>
<sequence length="150" mass="17185">MNAEFFSSGYKSRSVRKGTGVRVYRNLNNGKFSIKQWDRSRSEFHGKVQAHFSSVVIKCKAADVIQIMKSAQQRAKNQGVRNVHMFLFGELVLATDQPLERPNQQITYNPFVHDRFVLASSGIEWEPPLNDFHIILTEGRAYILDLELNG</sequence>
<organism evidence="1 2">
    <name type="scientific">Vibrio jasicida</name>
    <dbReference type="NCBI Taxonomy" id="766224"/>
    <lineage>
        <taxon>Bacteria</taxon>
        <taxon>Pseudomonadati</taxon>
        <taxon>Pseudomonadota</taxon>
        <taxon>Gammaproteobacteria</taxon>
        <taxon>Vibrionales</taxon>
        <taxon>Vibrionaceae</taxon>
        <taxon>Vibrio</taxon>
    </lineage>
</organism>
<dbReference type="Proteomes" id="UP001295462">
    <property type="component" value="Unassembled WGS sequence"/>
</dbReference>
<protein>
    <submittedName>
        <fullName evidence="1">Uncharacterized protein</fullName>
    </submittedName>
</protein>
<accession>A0AAU9QXK0</accession>
<evidence type="ECO:0000313" key="2">
    <source>
        <dbReference type="Proteomes" id="UP001295462"/>
    </source>
</evidence>
<name>A0AAU9QXK0_9VIBR</name>